<gene>
    <name evidence="1" type="ORF">KP509_04G081300</name>
</gene>
<comment type="caution">
    <text evidence="1">The sequence shown here is derived from an EMBL/GenBank/DDBJ whole genome shotgun (WGS) entry which is preliminary data.</text>
</comment>
<reference evidence="1" key="1">
    <citation type="submission" date="2021-08" db="EMBL/GenBank/DDBJ databases">
        <title>WGS assembly of Ceratopteris richardii.</title>
        <authorList>
            <person name="Marchant D.B."/>
            <person name="Chen G."/>
            <person name="Jenkins J."/>
            <person name="Shu S."/>
            <person name="Leebens-Mack J."/>
            <person name="Grimwood J."/>
            <person name="Schmutz J."/>
            <person name="Soltis P."/>
            <person name="Soltis D."/>
            <person name="Chen Z.-H."/>
        </authorList>
    </citation>
    <scope>NUCLEOTIDE SEQUENCE</scope>
    <source>
        <strain evidence="1">Whitten #5841</strain>
        <tissue evidence="1">Leaf</tissue>
    </source>
</reference>
<accession>A0A8T2UUT7</accession>
<sequence>MKCAHERINQIWLDMKSASLSQNSLSRRIQTEHTNQS</sequence>
<organism evidence="1 2">
    <name type="scientific">Ceratopteris richardii</name>
    <name type="common">Triangle waterfern</name>
    <dbReference type="NCBI Taxonomy" id="49495"/>
    <lineage>
        <taxon>Eukaryota</taxon>
        <taxon>Viridiplantae</taxon>
        <taxon>Streptophyta</taxon>
        <taxon>Embryophyta</taxon>
        <taxon>Tracheophyta</taxon>
        <taxon>Polypodiopsida</taxon>
        <taxon>Polypodiidae</taxon>
        <taxon>Polypodiales</taxon>
        <taxon>Pteridineae</taxon>
        <taxon>Pteridaceae</taxon>
        <taxon>Parkerioideae</taxon>
        <taxon>Ceratopteris</taxon>
    </lineage>
</organism>
<name>A0A8T2UUT7_CERRI</name>
<dbReference type="EMBL" id="CM035409">
    <property type="protein sequence ID" value="KAH7439907.1"/>
    <property type="molecule type" value="Genomic_DNA"/>
</dbReference>
<proteinExistence type="predicted"/>
<keyword evidence="2" id="KW-1185">Reference proteome</keyword>
<evidence type="ECO:0000313" key="1">
    <source>
        <dbReference type="EMBL" id="KAH7439907.1"/>
    </source>
</evidence>
<protein>
    <submittedName>
        <fullName evidence="1">Uncharacterized protein</fullName>
    </submittedName>
</protein>
<dbReference type="Proteomes" id="UP000825935">
    <property type="component" value="Chromosome 4"/>
</dbReference>
<dbReference type="AlphaFoldDB" id="A0A8T2UUT7"/>
<evidence type="ECO:0000313" key="2">
    <source>
        <dbReference type="Proteomes" id="UP000825935"/>
    </source>
</evidence>